<evidence type="ECO:0000313" key="4">
    <source>
        <dbReference type="Proteomes" id="UP000515512"/>
    </source>
</evidence>
<dbReference type="InterPro" id="IPR050491">
    <property type="entry name" value="AmpC-like"/>
</dbReference>
<dbReference type="Proteomes" id="UP000515512">
    <property type="component" value="Chromosome"/>
</dbReference>
<dbReference type="PROSITE" id="PS51257">
    <property type="entry name" value="PROKAR_LIPOPROTEIN"/>
    <property type="match status" value="1"/>
</dbReference>
<feature type="domain" description="Beta-lactamase-related" evidence="2">
    <location>
        <begin position="45"/>
        <end position="364"/>
    </location>
</feature>
<dbReference type="RefSeq" id="WP_181579484.1">
    <property type="nucleotide sequence ID" value="NZ_CP059399.1"/>
</dbReference>
<dbReference type="InterPro" id="IPR012338">
    <property type="entry name" value="Beta-lactam/transpept-like"/>
</dbReference>
<name>A0A7D6VEJ0_9NOCA</name>
<dbReference type="EMBL" id="CP059399">
    <property type="protein sequence ID" value="QLY28276.1"/>
    <property type="molecule type" value="Genomic_DNA"/>
</dbReference>
<proteinExistence type="predicted"/>
<dbReference type="PANTHER" id="PTHR46825:SF7">
    <property type="entry name" value="D-ALANYL-D-ALANINE CARBOXYPEPTIDASE"/>
    <property type="match status" value="1"/>
</dbReference>
<feature type="signal peptide" evidence="1">
    <location>
        <begin position="1"/>
        <end position="28"/>
    </location>
</feature>
<feature type="chain" id="PRO_5028155408" evidence="1">
    <location>
        <begin position="29"/>
        <end position="384"/>
    </location>
</feature>
<gene>
    <name evidence="3" type="ORF">H0264_23130</name>
</gene>
<accession>A0A7D6VEJ0</accession>
<dbReference type="KEGG" id="nhu:H0264_23130"/>
<dbReference type="InterPro" id="IPR001466">
    <property type="entry name" value="Beta-lactam-related"/>
</dbReference>
<sequence>MTSMLRARRMLVGVVALAGALTACSSGADVTERQIISDAGRAEVRRALDDVVAAGYAGVQVVVTEHGRNWTASAGTANIETGAGFPEDARVRIGSNTKPFVATAILQLVSEGKVDLDAPVDRYLPGVIQGDGIDGTRIAVRNILQHTSGLPEYLELPELNFDDVDTALRQRFDAAAMVRNAVSTMPGHFPPGEKAEYSNTNYLVAGLLIEKVTGNPYGDELTRRISEPLGLHATYVPAWDETDLRTPHPQGYEVIDGVRTDITRFPTSLAGPAGAMVSTGAELNRFFTALLSGKLLPPAQLAQMQRDTRPLSNRPAGIDYGLGLAELAVPCAKEVWGHGGSIPGFKTFNGVTADGRAVSVVANERTADDTTVQHVFDTAVCAAS</sequence>
<organism evidence="3 4">
    <name type="scientific">Nocardia huaxiensis</name>
    <dbReference type="NCBI Taxonomy" id="2755382"/>
    <lineage>
        <taxon>Bacteria</taxon>
        <taxon>Bacillati</taxon>
        <taxon>Actinomycetota</taxon>
        <taxon>Actinomycetes</taxon>
        <taxon>Mycobacteriales</taxon>
        <taxon>Nocardiaceae</taxon>
        <taxon>Nocardia</taxon>
    </lineage>
</organism>
<dbReference type="Pfam" id="PF00144">
    <property type="entry name" value="Beta-lactamase"/>
    <property type="match status" value="1"/>
</dbReference>
<dbReference type="Gene3D" id="3.40.710.10">
    <property type="entry name" value="DD-peptidase/beta-lactamase superfamily"/>
    <property type="match status" value="1"/>
</dbReference>
<evidence type="ECO:0000256" key="1">
    <source>
        <dbReference type="SAM" id="SignalP"/>
    </source>
</evidence>
<evidence type="ECO:0000313" key="3">
    <source>
        <dbReference type="EMBL" id="QLY28276.1"/>
    </source>
</evidence>
<protein>
    <submittedName>
        <fullName evidence="3">Beta-lactamase family protein</fullName>
    </submittedName>
</protein>
<keyword evidence="4" id="KW-1185">Reference proteome</keyword>
<dbReference type="SUPFAM" id="SSF56601">
    <property type="entry name" value="beta-lactamase/transpeptidase-like"/>
    <property type="match status" value="1"/>
</dbReference>
<reference evidence="3 4" key="1">
    <citation type="submission" date="2020-07" db="EMBL/GenBank/DDBJ databases">
        <authorList>
            <person name="Zhuang K."/>
            <person name="Ran Y."/>
        </authorList>
    </citation>
    <scope>NUCLEOTIDE SEQUENCE [LARGE SCALE GENOMIC DNA]</scope>
    <source>
        <strain evidence="3 4">WCH-YHL-001</strain>
    </source>
</reference>
<dbReference type="PANTHER" id="PTHR46825">
    <property type="entry name" value="D-ALANYL-D-ALANINE-CARBOXYPEPTIDASE/ENDOPEPTIDASE AMPH"/>
    <property type="match status" value="1"/>
</dbReference>
<keyword evidence="1" id="KW-0732">Signal</keyword>
<dbReference type="AlphaFoldDB" id="A0A7D6VEJ0"/>
<evidence type="ECO:0000259" key="2">
    <source>
        <dbReference type="Pfam" id="PF00144"/>
    </source>
</evidence>